<dbReference type="EMBL" id="CAADGH010000049">
    <property type="protein sequence ID" value="VFK76283.1"/>
    <property type="molecule type" value="Genomic_DNA"/>
</dbReference>
<organism evidence="3">
    <name type="scientific">Candidatus Kentrum sp. MB</name>
    <dbReference type="NCBI Taxonomy" id="2138164"/>
    <lineage>
        <taxon>Bacteria</taxon>
        <taxon>Pseudomonadati</taxon>
        <taxon>Pseudomonadota</taxon>
        <taxon>Gammaproteobacteria</taxon>
        <taxon>Candidatus Kentrum</taxon>
    </lineage>
</organism>
<evidence type="ECO:0000313" key="2">
    <source>
        <dbReference type="EMBL" id="VFK33612.1"/>
    </source>
</evidence>
<accession>A0A451BDB7</accession>
<dbReference type="EMBL" id="CAADFQ010000049">
    <property type="protein sequence ID" value="VFK33612.1"/>
    <property type="molecule type" value="Genomic_DNA"/>
</dbReference>
<dbReference type="AlphaFoldDB" id="A0A451BDB7"/>
<evidence type="ECO:0000313" key="3">
    <source>
        <dbReference type="EMBL" id="VFK76283.1"/>
    </source>
</evidence>
<gene>
    <name evidence="1" type="ORF">BECKMB1821G_GA0114241_102713</name>
    <name evidence="3" type="ORF">BECKMB1821H_GA0114242_104922</name>
    <name evidence="2" type="ORF">BECKMB1821I_GA0114274_104921</name>
</gene>
<evidence type="ECO:0000313" key="1">
    <source>
        <dbReference type="EMBL" id="VFK27337.1"/>
    </source>
</evidence>
<name>A0A451BDB7_9GAMM</name>
<protein>
    <submittedName>
        <fullName evidence="3">Uncharacterized protein</fullName>
    </submittedName>
</protein>
<reference evidence="3" key="1">
    <citation type="submission" date="2019-02" db="EMBL/GenBank/DDBJ databases">
        <authorList>
            <person name="Gruber-Vodicka R. H."/>
            <person name="Seah K. B. B."/>
        </authorList>
    </citation>
    <scope>NUCLEOTIDE SEQUENCE</scope>
    <source>
        <strain evidence="1">BECK_BZ197</strain>
        <strain evidence="3">BECK_BZ198</strain>
        <strain evidence="2">BECK_BZ199</strain>
    </source>
</reference>
<dbReference type="EMBL" id="CAADFO010000027">
    <property type="protein sequence ID" value="VFK27337.1"/>
    <property type="molecule type" value="Genomic_DNA"/>
</dbReference>
<proteinExistence type="predicted"/>
<sequence length="79" mass="9203">MCALVDALTLIHPIYPASELQHPSIPIHRSIIHPGQFVEWIRPKAASQESRYRMRVEMETQERSVRVEEKLMNVSFVAF</sequence>